<feature type="transmembrane region" description="Helical" evidence="10">
    <location>
        <begin position="389"/>
        <end position="408"/>
    </location>
</feature>
<dbReference type="RefSeq" id="WP_338346270.1">
    <property type="nucleotide sequence ID" value="NZ_CAUZLR010000006.1"/>
</dbReference>
<evidence type="ECO:0000313" key="12">
    <source>
        <dbReference type="EMBL" id="CAK1244236.1"/>
    </source>
</evidence>
<feature type="transmembrane region" description="Helical" evidence="10">
    <location>
        <begin position="110"/>
        <end position="131"/>
    </location>
</feature>
<protein>
    <submittedName>
        <fullName evidence="12">NhaP-type Na+/H+ or K+/H+ antiporter (NhaP)</fullName>
    </submittedName>
</protein>
<dbReference type="InterPro" id="IPR018422">
    <property type="entry name" value="Cation/H_exchanger_CPA1"/>
</dbReference>
<feature type="transmembrane region" description="Helical" evidence="10">
    <location>
        <begin position="311"/>
        <end position="332"/>
    </location>
</feature>
<dbReference type="PANTHER" id="PTHR10110">
    <property type="entry name" value="SODIUM/HYDROGEN EXCHANGER"/>
    <property type="match status" value="1"/>
</dbReference>
<evidence type="ECO:0000256" key="2">
    <source>
        <dbReference type="ARBA" id="ARBA00022448"/>
    </source>
</evidence>
<evidence type="ECO:0000256" key="6">
    <source>
        <dbReference type="ARBA" id="ARBA00023053"/>
    </source>
</evidence>
<organism evidence="12 13">
    <name type="scientific">Fructobacillus fructosus</name>
    <dbReference type="NCBI Taxonomy" id="1631"/>
    <lineage>
        <taxon>Bacteria</taxon>
        <taxon>Bacillati</taxon>
        <taxon>Bacillota</taxon>
        <taxon>Bacilli</taxon>
        <taxon>Lactobacillales</taxon>
        <taxon>Lactobacillaceae</taxon>
        <taxon>Fructobacillus</taxon>
    </lineage>
</organism>
<keyword evidence="2" id="KW-0813">Transport</keyword>
<feature type="transmembrane region" description="Helical" evidence="10">
    <location>
        <begin position="83"/>
        <end position="103"/>
    </location>
</feature>
<evidence type="ECO:0000256" key="4">
    <source>
        <dbReference type="ARBA" id="ARBA00022692"/>
    </source>
</evidence>
<keyword evidence="8 10" id="KW-0472">Membrane</keyword>
<evidence type="ECO:0000256" key="1">
    <source>
        <dbReference type="ARBA" id="ARBA00004651"/>
    </source>
</evidence>
<evidence type="ECO:0000256" key="5">
    <source>
        <dbReference type="ARBA" id="ARBA00022989"/>
    </source>
</evidence>
<evidence type="ECO:0000256" key="3">
    <source>
        <dbReference type="ARBA" id="ARBA00022475"/>
    </source>
</evidence>
<proteinExistence type="predicted"/>
<keyword evidence="6" id="KW-0915">Sodium</keyword>
<comment type="subcellular location">
    <subcellularLocation>
        <location evidence="1">Cell membrane</location>
        <topology evidence="1">Multi-pass membrane protein</topology>
    </subcellularLocation>
</comment>
<feature type="transmembrane region" description="Helical" evidence="10">
    <location>
        <begin position="272"/>
        <end position="291"/>
    </location>
</feature>
<evidence type="ECO:0000256" key="9">
    <source>
        <dbReference type="ARBA" id="ARBA00023201"/>
    </source>
</evidence>
<feature type="transmembrane region" description="Helical" evidence="10">
    <location>
        <begin position="228"/>
        <end position="251"/>
    </location>
</feature>
<feature type="transmembrane region" description="Helical" evidence="10">
    <location>
        <begin position="26"/>
        <end position="46"/>
    </location>
</feature>
<accession>A0ABM9MW40</accession>
<evidence type="ECO:0000256" key="10">
    <source>
        <dbReference type="SAM" id="Phobius"/>
    </source>
</evidence>
<feature type="domain" description="Cation/H+ exchanger transmembrane" evidence="11">
    <location>
        <begin position="11"/>
        <end position="412"/>
    </location>
</feature>
<evidence type="ECO:0000313" key="13">
    <source>
        <dbReference type="Proteomes" id="UP001314261"/>
    </source>
</evidence>
<feature type="transmembrane region" description="Helical" evidence="10">
    <location>
        <begin position="55"/>
        <end position="77"/>
    </location>
</feature>
<reference evidence="12 13" key="1">
    <citation type="submission" date="2023-10" db="EMBL/GenBank/DDBJ databases">
        <authorList>
            <person name="Botero Cardona J."/>
        </authorList>
    </citation>
    <scope>NUCLEOTIDE SEQUENCE [LARGE SCALE GENOMIC DNA]</scope>
    <source>
        <strain evidence="12 13">R-54839</strain>
    </source>
</reference>
<dbReference type="Gene3D" id="6.10.140.1330">
    <property type="match status" value="1"/>
</dbReference>
<dbReference type="Proteomes" id="UP001314261">
    <property type="component" value="Unassembled WGS sequence"/>
</dbReference>
<dbReference type="Pfam" id="PF00999">
    <property type="entry name" value="Na_H_Exchanger"/>
    <property type="match status" value="1"/>
</dbReference>
<evidence type="ECO:0000259" key="11">
    <source>
        <dbReference type="Pfam" id="PF00999"/>
    </source>
</evidence>
<keyword evidence="4 10" id="KW-0812">Transmembrane</keyword>
<dbReference type="InterPro" id="IPR006153">
    <property type="entry name" value="Cation/H_exchanger_TM"/>
</dbReference>
<keyword evidence="7" id="KW-0406">Ion transport</keyword>
<keyword evidence="13" id="KW-1185">Reference proteome</keyword>
<feature type="transmembrane region" description="Helical" evidence="10">
    <location>
        <begin position="353"/>
        <end position="374"/>
    </location>
</feature>
<dbReference type="EMBL" id="CAUZLR010000006">
    <property type="protein sequence ID" value="CAK1244236.1"/>
    <property type="molecule type" value="Genomic_DNA"/>
</dbReference>
<sequence length="691" mass="76836">MSQLYLIALLLIAVIAANIINPFIPRVPEALVLIAVGGLFTFIPVFQNFTLNPEFFLFLIIAPLMFQEGQGISFTTMKKNFNAIIQLSVILALFVVAIVALITDKIQSEWPLTLAIALAAIVVPTDAVAVNSMTTGLKVPKGLDHSLELESLFNDATGIVLLDLALTVYQQGSFNLVDGVTHFILVALGGLVVGALASGLIVALRLYLSFHASSAQATTIPLNILTPFAIYLLAKHMGVSGILAVVAAGIVHNYEQSRLQLIATESRVVSGTIWQTLTTLLNGIVFVILGLSLPKILKLIGDFGFEKSFGLFGLALIIYIAMFVGRFLWVSYQKQERLTGFFGRHGTKDRAKRAQIFGVAGVHGAVTLALAMSLPKTVNGQPLPFANEILLVATLVILISLIIAALVLPRILDEEEQVYTESELNHARTAMIDSAIIKVEQRVRNHAVKTAIVQTLQTQKLTVAQPKKSHHEEETLLLLNRVSDDLQERLDEMIGEGYDQDVIERYSRFLQRALLSPATSRHPLARTKQKLHRWRHEFSWHFKTRTFTKKQRIRYQERLMVNNPKVAAKVAQWKDGREAMLRLNEDMQHAADRFLTAALEEELAAHENTENVADVRRLLERFFRIVAHDYRKEHVSVNASEYIQAFADEYSFLSTQLAAGKVKSAVANELYTEINQAQTLLLMEQGSETES</sequence>
<name>A0ABM9MW40_9LACO</name>
<keyword evidence="9" id="KW-0739">Sodium transport</keyword>
<keyword evidence="5 10" id="KW-1133">Transmembrane helix</keyword>
<evidence type="ECO:0000256" key="7">
    <source>
        <dbReference type="ARBA" id="ARBA00023065"/>
    </source>
</evidence>
<feature type="transmembrane region" description="Helical" evidence="10">
    <location>
        <begin position="181"/>
        <end position="208"/>
    </location>
</feature>
<comment type="caution">
    <text evidence="12">The sequence shown here is derived from an EMBL/GenBank/DDBJ whole genome shotgun (WGS) entry which is preliminary data.</text>
</comment>
<keyword evidence="3" id="KW-1003">Cell membrane</keyword>
<gene>
    <name evidence="12" type="ORF">R54839_PPFHFPJH_01040</name>
</gene>
<dbReference type="PANTHER" id="PTHR10110:SF86">
    <property type="entry name" value="SODIUM_HYDROGEN EXCHANGER 7"/>
    <property type="match status" value="1"/>
</dbReference>
<evidence type="ECO:0000256" key="8">
    <source>
        <dbReference type="ARBA" id="ARBA00023136"/>
    </source>
</evidence>